<reference evidence="3" key="1">
    <citation type="submission" date="2025-05" db="UniProtKB">
        <authorList>
            <consortium name="RefSeq"/>
        </authorList>
    </citation>
    <scope>NUCLEOTIDE SEQUENCE [LARGE SCALE GENOMIC DNA]</scope>
</reference>
<dbReference type="PRINTS" id="PR00081">
    <property type="entry name" value="GDHRDH"/>
</dbReference>
<comment type="similarity">
    <text evidence="1">Belongs to the short-chain dehydrogenases/reductases (SDR) family.</text>
</comment>
<dbReference type="NCBIfam" id="NF005559">
    <property type="entry name" value="PRK07231.1"/>
    <property type="match status" value="1"/>
</dbReference>
<evidence type="ECO:0000256" key="2">
    <source>
        <dbReference type="ARBA" id="ARBA00023002"/>
    </source>
</evidence>
<gene>
    <name evidence="4" type="primary">LOC103563004</name>
</gene>
<evidence type="ECO:0000313" key="4">
    <source>
        <dbReference type="RefSeq" id="XP_008536411.2"/>
    </source>
</evidence>
<dbReference type="RefSeq" id="XP_008536411.2">
    <property type="nucleotide sequence ID" value="XM_008538189.2"/>
</dbReference>
<dbReference type="InterPro" id="IPR036291">
    <property type="entry name" value="NAD(P)-bd_dom_sf"/>
</dbReference>
<sequence length="305" mass="32338">MAGGSGVVLPQLWGQEKGSQTVTAMLRSVSWTFRGLHCSSVPLSARVNSKRADRSCALAEKVAVITGSTKGIGFAIAWCLAQDGAHVVVSSRKQQNVDRAVAVLQGEGLSVTGTVCHVGKAKDRERLVATALEHCGGVDFLVCVAGVNPLVGSTLGASEQVWNKILDVNVKAPALLLSQLLPHMENRRGSSVVLVSSMVAYVPVPKLGVYNTSKTALLGLCKSLAVELAPKGIRVNCLVPGIIKTDFIQVEKTLPYLLRDFNEVYGLQWFGEPEECAGIVSFLCSSDASYITGENIVVAGYSPKL</sequence>
<organism evidence="3 4">
    <name type="scientific">Equus przewalskii</name>
    <name type="common">Przewalski's horse</name>
    <name type="synonym">Equus caballus przewalskii</name>
    <dbReference type="NCBI Taxonomy" id="9798"/>
    <lineage>
        <taxon>Eukaryota</taxon>
        <taxon>Metazoa</taxon>
        <taxon>Chordata</taxon>
        <taxon>Craniata</taxon>
        <taxon>Vertebrata</taxon>
        <taxon>Euteleostomi</taxon>
        <taxon>Mammalia</taxon>
        <taxon>Eutheria</taxon>
        <taxon>Laurasiatheria</taxon>
        <taxon>Perissodactyla</taxon>
        <taxon>Equidae</taxon>
        <taxon>Equus</taxon>
    </lineage>
</organism>
<keyword evidence="2" id="KW-0560">Oxidoreductase</keyword>
<evidence type="ECO:0000313" key="3">
    <source>
        <dbReference type="Proteomes" id="UP001652662"/>
    </source>
</evidence>
<accession>A0ABM2FEV7</accession>
<dbReference type="PANTHER" id="PTHR43943:SF15">
    <property type="entry name" value="DEHYDROGENASE_REDUCTASE MEMBER 2"/>
    <property type="match status" value="1"/>
</dbReference>
<reference evidence="4" key="2">
    <citation type="submission" date="2025-08" db="UniProtKB">
        <authorList>
            <consortium name="RefSeq"/>
        </authorList>
    </citation>
    <scope>IDENTIFICATION</scope>
    <source>
        <tissue evidence="4">Blood</tissue>
    </source>
</reference>
<evidence type="ECO:0000256" key="1">
    <source>
        <dbReference type="ARBA" id="ARBA00006484"/>
    </source>
</evidence>
<protein>
    <submittedName>
        <fullName evidence="4">Dehydrogenase/reductase SDR family member 2, mitochondrial-like</fullName>
    </submittedName>
</protein>
<dbReference type="SUPFAM" id="SSF51735">
    <property type="entry name" value="NAD(P)-binding Rossmann-fold domains"/>
    <property type="match status" value="1"/>
</dbReference>
<dbReference type="InterPro" id="IPR020904">
    <property type="entry name" value="Sc_DH/Rdtase_CS"/>
</dbReference>
<dbReference type="Proteomes" id="UP001652662">
    <property type="component" value="Chromosome 1"/>
</dbReference>
<dbReference type="InterPro" id="IPR002347">
    <property type="entry name" value="SDR_fam"/>
</dbReference>
<proteinExistence type="inferred from homology"/>
<dbReference type="GeneID" id="103563004"/>
<dbReference type="Pfam" id="PF13561">
    <property type="entry name" value="adh_short_C2"/>
    <property type="match status" value="1"/>
</dbReference>
<dbReference type="PANTHER" id="PTHR43943">
    <property type="entry name" value="DEHYDROGENASE/REDUCTASE (SDR FAMILY) MEMBER 4"/>
    <property type="match status" value="1"/>
</dbReference>
<dbReference type="Gene3D" id="3.40.50.720">
    <property type="entry name" value="NAD(P)-binding Rossmann-like Domain"/>
    <property type="match status" value="1"/>
</dbReference>
<keyword evidence="3" id="KW-1185">Reference proteome</keyword>
<dbReference type="PROSITE" id="PS00061">
    <property type="entry name" value="ADH_SHORT"/>
    <property type="match status" value="1"/>
</dbReference>
<name>A0ABM2FEV7_EQUPR</name>